<evidence type="ECO:0000313" key="3">
    <source>
        <dbReference type="Proteomes" id="UP000551878"/>
    </source>
</evidence>
<name>A0A840QU35_9BACI</name>
<accession>A0A840QU35</accession>
<feature type="domain" description="NADP-dependent oxidoreductase" evidence="1">
    <location>
        <begin position="22"/>
        <end position="273"/>
    </location>
</feature>
<dbReference type="Gene3D" id="3.20.20.100">
    <property type="entry name" value="NADP-dependent oxidoreductase domain"/>
    <property type="match status" value="1"/>
</dbReference>
<dbReference type="InterPro" id="IPR023210">
    <property type="entry name" value="NADP_OxRdtase_dom"/>
</dbReference>
<dbReference type="EMBL" id="JACHHB010000017">
    <property type="protein sequence ID" value="MBB5174860.1"/>
    <property type="molecule type" value="Genomic_DNA"/>
</dbReference>
<dbReference type="CDD" id="cd19097">
    <property type="entry name" value="AKR_unchar"/>
    <property type="match status" value="1"/>
</dbReference>
<dbReference type="InterPro" id="IPR053135">
    <property type="entry name" value="AKR2_Oxidoreductase"/>
</dbReference>
<evidence type="ECO:0000259" key="1">
    <source>
        <dbReference type="Pfam" id="PF00248"/>
    </source>
</evidence>
<proteinExistence type="predicted"/>
<dbReference type="SUPFAM" id="SSF51430">
    <property type="entry name" value="NAD(P)-linked oxidoreductase"/>
    <property type="match status" value="1"/>
</dbReference>
<dbReference type="AlphaFoldDB" id="A0A840QU35"/>
<comment type="caution">
    <text evidence="2">The sequence shown here is derived from an EMBL/GenBank/DDBJ whole genome shotgun (WGS) entry which is preliminary data.</text>
</comment>
<organism evidence="2 3">
    <name type="scientific">Texcoconibacillus texcoconensis</name>
    <dbReference type="NCBI Taxonomy" id="1095777"/>
    <lineage>
        <taxon>Bacteria</taxon>
        <taxon>Bacillati</taxon>
        <taxon>Bacillota</taxon>
        <taxon>Bacilli</taxon>
        <taxon>Bacillales</taxon>
        <taxon>Bacillaceae</taxon>
        <taxon>Texcoconibacillus</taxon>
    </lineage>
</organism>
<dbReference type="PANTHER" id="PTHR43312:SF1">
    <property type="entry name" value="NADP-DEPENDENT OXIDOREDUCTASE DOMAIN-CONTAINING PROTEIN"/>
    <property type="match status" value="1"/>
</dbReference>
<dbReference type="RefSeq" id="WP_184665261.1">
    <property type="nucleotide sequence ID" value="NZ_JACHHB010000017.1"/>
</dbReference>
<protein>
    <submittedName>
        <fullName evidence="2">Aryl-alcohol dehydrogenase-like predicted oxidoreductase</fullName>
    </submittedName>
</protein>
<keyword evidence="3" id="KW-1185">Reference proteome</keyword>
<dbReference type="PANTHER" id="PTHR43312">
    <property type="entry name" value="D-THREO-ALDOSE 1-DEHYDROGENASE"/>
    <property type="match status" value="1"/>
</dbReference>
<gene>
    <name evidence="2" type="ORF">HNQ41_003083</name>
</gene>
<sequence length="301" mass="34678">MTIDKKIVLGTDVFGLPLGGLLGDGDEKREQERLLNILKTASEKGINFCDTGVAYGDSEGVLAKAISSHDEHPWRITTKLPIFRSSVVNEEMMNQLYEAWRCTRQRFSTEQIYGVYLENVDDLEKPGAERLMNWWYTLKTEIPHLKIGVKVDSIAQLKRAFESFAFQLVQIPLNIFDQRFHQSGMIKQLKENGVDIHIYSSLPESEIQKPLETLPNSSTTLMPHIEQFHDQLQEKEISPITAALMFPLSIEEVDRFVIQIENVEQLKDLFKKWPNECIDFPFDKFSLEGESLRLFLAHSKM</sequence>
<dbReference type="Proteomes" id="UP000551878">
    <property type="component" value="Unassembled WGS sequence"/>
</dbReference>
<dbReference type="InterPro" id="IPR036812">
    <property type="entry name" value="NAD(P)_OxRdtase_dom_sf"/>
</dbReference>
<dbReference type="Pfam" id="PF00248">
    <property type="entry name" value="Aldo_ket_red"/>
    <property type="match status" value="1"/>
</dbReference>
<evidence type="ECO:0000313" key="2">
    <source>
        <dbReference type="EMBL" id="MBB5174860.1"/>
    </source>
</evidence>
<reference evidence="2 3" key="1">
    <citation type="submission" date="2020-08" db="EMBL/GenBank/DDBJ databases">
        <title>Genomic Encyclopedia of Type Strains, Phase IV (KMG-IV): sequencing the most valuable type-strain genomes for metagenomic binning, comparative biology and taxonomic classification.</title>
        <authorList>
            <person name="Goeker M."/>
        </authorList>
    </citation>
    <scope>NUCLEOTIDE SEQUENCE [LARGE SCALE GENOMIC DNA]</scope>
    <source>
        <strain evidence="2 3">DSM 24696</strain>
    </source>
</reference>